<name>A0A6J5MUX7_9CAUD</name>
<evidence type="ECO:0000313" key="2">
    <source>
        <dbReference type="EMBL" id="CAB4163720.1"/>
    </source>
</evidence>
<dbReference type="EMBL" id="LR796756">
    <property type="protein sequence ID" value="CAB4163720.1"/>
    <property type="molecule type" value="Genomic_DNA"/>
</dbReference>
<sequence length="266" mass="29969">MTDIFKPETSNLFASAVVPLINKALIDKRASQPKRQYLGASMWGDPCDRKLAYQFHQTPIDEGRGFSPEILRVFDMGHDCEERVAEYIKLAGFDLVTNKQDGSQFGFSAADGKLKGHIDGVIILGPQIPGLEYPVLWENKGLNDKSWNDTVKKGVKISKPLYYAQAQTYMAYMDLHKGCMFTILNRNTGEIHAELIEFDARAAQVASDRAVRVIATANPLEMARCTNDPADLRCKFCDFRTRCWGLNVEVCVTTAQQLPTWLKRKQ</sequence>
<evidence type="ECO:0008006" key="3">
    <source>
        <dbReference type="Google" id="ProtNLM"/>
    </source>
</evidence>
<gene>
    <name evidence="1" type="ORF">UFOVP543_14</name>
    <name evidence="2" type="ORF">UFOVP804_42</name>
</gene>
<accession>A0A6J5MUX7</accession>
<organism evidence="1">
    <name type="scientific">uncultured Caudovirales phage</name>
    <dbReference type="NCBI Taxonomy" id="2100421"/>
    <lineage>
        <taxon>Viruses</taxon>
        <taxon>Duplodnaviria</taxon>
        <taxon>Heunggongvirae</taxon>
        <taxon>Uroviricota</taxon>
        <taxon>Caudoviricetes</taxon>
        <taxon>Peduoviridae</taxon>
        <taxon>Maltschvirus</taxon>
        <taxon>Maltschvirus maltsch</taxon>
    </lineage>
</organism>
<dbReference type="EMBL" id="LR796531">
    <property type="protein sequence ID" value="CAB4149647.1"/>
    <property type="molecule type" value="Genomic_DNA"/>
</dbReference>
<protein>
    <recommendedName>
        <fullName evidence="3">PD-(D/E)XK nuclease superfamily</fullName>
    </recommendedName>
</protein>
<dbReference type="InterPro" id="IPR011604">
    <property type="entry name" value="PDDEXK-like_dom_sf"/>
</dbReference>
<proteinExistence type="predicted"/>
<evidence type="ECO:0000313" key="1">
    <source>
        <dbReference type="EMBL" id="CAB4149647.1"/>
    </source>
</evidence>
<reference evidence="1" key="1">
    <citation type="submission" date="2020-04" db="EMBL/GenBank/DDBJ databases">
        <authorList>
            <person name="Chiriac C."/>
            <person name="Salcher M."/>
            <person name="Ghai R."/>
            <person name="Kavagutti S V."/>
        </authorList>
    </citation>
    <scope>NUCLEOTIDE SEQUENCE</scope>
</reference>
<dbReference type="Gene3D" id="3.90.320.10">
    <property type="match status" value="1"/>
</dbReference>